<proteinExistence type="predicted"/>
<dbReference type="EMBL" id="CM000882">
    <property type="protein sequence ID" value="KQJ98377.1"/>
    <property type="molecule type" value="Genomic_DNA"/>
</dbReference>
<protein>
    <submittedName>
        <fullName evidence="1 2">Uncharacterized protein</fullName>
    </submittedName>
</protein>
<dbReference type="EnsemblPlants" id="KQJ98377">
    <property type="protein sequence ID" value="KQJ98377"/>
    <property type="gene ID" value="BRADI_3g36544v3"/>
</dbReference>
<reference evidence="1 2" key="1">
    <citation type="journal article" date="2010" name="Nature">
        <title>Genome sequencing and analysis of the model grass Brachypodium distachyon.</title>
        <authorList>
            <consortium name="International Brachypodium Initiative"/>
        </authorList>
    </citation>
    <scope>NUCLEOTIDE SEQUENCE [LARGE SCALE GENOMIC DNA]</scope>
    <source>
        <strain evidence="1 2">Bd21</strain>
    </source>
</reference>
<sequence>MQEATVLLLLQSTKAVQDRRSMASSAETNRETCQQVVQDMRRESVLDTLPDVCMCYWLKYLSCK</sequence>
<dbReference type="AlphaFoldDB" id="A0A0Q3Q9N2"/>
<dbReference type="InParanoid" id="A0A0Q3Q9N2"/>
<keyword evidence="3" id="KW-1185">Reference proteome</keyword>
<dbReference type="Proteomes" id="UP000008810">
    <property type="component" value="Chromosome 3"/>
</dbReference>
<name>A0A0Q3Q9N2_BRADI</name>
<reference evidence="2" key="3">
    <citation type="submission" date="2018-08" db="UniProtKB">
        <authorList>
            <consortium name="EnsemblPlants"/>
        </authorList>
    </citation>
    <scope>IDENTIFICATION</scope>
    <source>
        <strain evidence="2">cv. Bd21</strain>
    </source>
</reference>
<gene>
    <name evidence="1" type="ORF">BRADI_3g36544v3</name>
</gene>
<dbReference type="Gramene" id="KQJ98377">
    <property type="protein sequence ID" value="KQJ98377"/>
    <property type="gene ID" value="BRADI_3g36544v3"/>
</dbReference>
<reference evidence="1" key="2">
    <citation type="submission" date="2017-06" db="EMBL/GenBank/DDBJ databases">
        <title>WGS assembly of Brachypodium distachyon.</title>
        <authorList>
            <consortium name="The International Brachypodium Initiative"/>
            <person name="Lucas S."/>
            <person name="Harmon-Smith M."/>
            <person name="Lail K."/>
            <person name="Tice H."/>
            <person name="Grimwood J."/>
            <person name="Bruce D."/>
            <person name="Barry K."/>
            <person name="Shu S."/>
            <person name="Lindquist E."/>
            <person name="Wang M."/>
            <person name="Pitluck S."/>
            <person name="Vogel J.P."/>
            <person name="Garvin D.F."/>
            <person name="Mockler T.C."/>
            <person name="Schmutz J."/>
            <person name="Rokhsar D."/>
            <person name="Bevan M.W."/>
        </authorList>
    </citation>
    <scope>NUCLEOTIDE SEQUENCE</scope>
    <source>
        <strain evidence="1">Bd21</strain>
    </source>
</reference>
<evidence type="ECO:0000313" key="1">
    <source>
        <dbReference type="EMBL" id="KQJ98377.1"/>
    </source>
</evidence>
<evidence type="ECO:0000313" key="2">
    <source>
        <dbReference type="EnsemblPlants" id="KQJ98377"/>
    </source>
</evidence>
<evidence type="ECO:0000313" key="3">
    <source>
        <dbReference type="Proteomes" id="UP000008810"/>
    </source>
</evidence>
<organism evidence="1">
    <name type="scientific">Brachypodium distachyon</name>
    <name type="common">Purple false brome</name>
    <name type="synonym">Trachynia distachya</name>
    <dbReference type="NCBI Taxonomy" id="15368"/>
    <lineage>
        <taxon>Eukaryota</taxon>
        <taxon>Viridiplantae</taxon>
        <taxon>Streptophyta</taxon>
        <taxon>Embryophyta</taxon>
        <taxon>Tracheophyta</taxon>
        <taxon>Spermatophyta</taxon>
        <taxon>Magnoliopsida</taxon>
        <taxon>Liliopsida</taxon>
        <taxon>Poales</taxon>
        <taxon>Poaceae</taxon>
        <taxon>BOP clade</taxon>
        <taxon>Pooideae</taxon>
        <taxon>Stipodae</taxon>
        <taxon>Brachypodieae</taxon>
        <taxon>Brachypodium</taxon>
    </lineage>
</organism>
<accession>A0A0Q3Q9N2</accession>